<protein>
    <submittedName>
        <fullName evidence="1">Uncharacterized protein</fullName>
    </submittedName>
</protein>
<dbReference type="EMBL" id="BARU01002534">
    <property type="protein sequence ID" value="GAH29346.1"/>
    <property type="molecule type" value="Genomic_DNA"/>
</dbReference>
<organism evidence="1">
    <name type="scientific">marine sediment metagenome</name>
    <dbReference type="NCBI Taxonomy" id="412755"/>
    <lineage>
        <taxon>unclassified sequences</taxon>
        <taxon>metagenomes</taxon>
        <taxon>ecological metagenomes</taxon>
    </lineage>
</organism>
<evidence type="ECO:0000313" key="1">
    <source>
        <dbReference type="EMBL" id="GAH29346.1"/>
    </source>
</evidence>
<gene>
    <name evidence="1" type="ORF">S03H2_05937</name>
</gene>
<reference evidence="1" key="1">
    <citation type="journal article" date="2014" name="Front. Microbiol.">
        <title>High frequency of phylogenetically diverse reductive dehalogenase-homologous genes in deep subseafloor sedimentary metagenomes.</title>
        <authorList>
            <person name="Kawai M."/>
            <person name="Futagami T."/>
            <person name="Toyoda A."/>
            <person name="Takaki Y."/>
            <person name="Nishi S."/>
            <person name="Hori S."/>
            <person name="Arai W."/>
            <person name="Tsubouchi T."/>
            <person name="Morono Y."/>
            <person name="Uchiyama I."/>
            <person name="Ito T."/>
            <person name="Fujiyama A."/>
            <person name="Inagaki F."/>
            <person name="Takami H."/>
        </authorList>
    </citation>
    <scope>NUCLEOTIDE SEQUENCE</scope>
    <source>
        <strain evidence="1">Expedition CK06-06</strain>
    </source>
</reference>
<name>X1E7U0_9ZZZZ</name>
<proteinExistence type="predicted"/>
<dbReference type="AlphaFoldDB" id="X1E7U0"/>
<comment type="caution">
    <text evidence="1">The sequence shown here is derived from an EMBL/GenBank/DDBJ whole genome shotgun (WGS) entry which is preliminary data.</text>
</comment>
<sequence>MQQWQIEAIRNEDSRDGVLYRLKGNSGYFRGKYGTPNPPFIIRGEDTEIWRGGWKECNGAACTIYGWRNGVELLPTEGKVYYGYVICVGPGEGSSPMQLGECVHESELEPIGWDELELATSENITFENSDPELNKGIEVRTMNMSRLEGQVCGFCGKPGDEEKPLKVWISTYNETRWFYHDSCLWDEMERDESEANEHKN</sequence>
<accession>X1E7U0</accession>